<keyword evidence="2" id="KW-1185">Reference proteome</keyword>
<dbReference type="InterPro" id="IPR020288">
    <property type="entry name" value="Sheath_initiator"/>
</dbReference>
<sequence>MRTLLLTSAWDLQLDASGQIAMAEGPLAVAQSVANAIRLFTRDAYFDQTSGVPHFDIELGHRPSPEVVKERLVRAALEVQDVDAATITTFEVVDRVATGSIEIQAFGETVNVAF</sequence>
<evidence type="ECO:0008006" key="3">
    <source>
        <dbReference type="Google" id="ProtNLM"/>
    </source>
</evidence>
<organism evidence="1 2">
    <name type="scientific">Metapseudomonas resinovorans</name>
    <name type="common">Pseudomonas resinovorans</name>
    <dbReference type="NCBI Taxonomy" id="53412"/>
    <lineage>
        <taxon>Bacteria</taxon>
        <taxon>Pseudomonadati</taxon>
        <taxon>Pseudomonadota</taxon>
        <taxon>Gammaproteobacteria</taxon>
        <taxon>Pseudomonadales</taxon>
        <taxon>Pseudomonadaceae</taxon>
        <taxon>Metapseudomonas</taxon>
    </lineage>
</organism>
<evidence type="ECO:0000313" key="1">
    <source>
        <dbReference type="EMBL" id="MDA8485840.1"/>
    </source>
</evidence>
<accession>A0ABT4YAD0</accession>
<name>A0ABT4YAD0_METRE</name>
<comment type="caution">
    <text evidence="1">The sequence shown here is derived from an EMBL/GenBank/DDBJ whole genome shotgun (WGS) entry which is preliminary data.</text>
</comment>
<protein>
    <recommendedName>
        <fullName evidence="3">DUF2634 domain-containing protein</fullName>
    </recommendedName>
</protein>
<reference evidence="1 2" key="1">
    <citation type="submission" date="2022-07" db="EMBL/GenBank/DDBJ databases">
        <title>Genome Analysis of Selected Gammaproteobacteria from Nigerian Food snails.</title>
        <authorList>
            <person name="Okafor A.C."/>
        </authorList>
    </citation>
    <scope>NUCLEOTIDE SEQUENCE [LARGE SCALE GENOMIC DNA]</scope>
    <source>
        <strain evidence="1 2">Awg 2</strain>
    </source>
</reference>
<dbReference type="Pfam" id="PF10934">
    <property type="entry name" value="Sheath_initiator"/>
    <property type="match status" value="1"/>
</dbReference>
<dbReference type="RefSeq" id="WP_271471997.1">
    <property type="nucleotide sequence ID" value="NZ_JANEWF010000035.1"/>
</dbReference>
<dbReference type="Proteomes" id="UP001211689">
    <property type="component" value="Unassembled WGS sequence"/>
</dbReference>
<gene>
    <name evidence="1" type="ORF">NNO07_22465</name>
</gene>
<dbReference type="EMBL" id="JANEWF010000035">
    <property type="protein sequence ID" value="MDA8485840.1"/>
    <property type="molecule type" value="Genomic_DNA"/>
</dbReference>
<evidence type="ECO:0000313" key="2">
    <source>
        <dbReference type="Proteomes" id="UP001211689"/>
    </source>
</evidence>
<proteinExistence type="predicted"/>